<feature type="compositionally biased region" description="Basic and acidic residues" evidence="1">
    <location>
        <begin position="325"/>
        <end position="334"/>
    </location>
</feature>
<feature type="compositionally biased region" description="Pro residues" evidence="1">
    <location>
        <begin position="14"/>
        <end position="26"/>
    </location>
</feature>
<protein>
    <submittedName>
        <fullName evidence="2">Uncharacterized protein</fullName>
    </submittedName>
</protein>
<feature type="region of interest" description="Disordered" evidence="1">
    <location>
        <begin position="489"/>
        <end position="557"/>
    </location>
</feature>
<dbReference type="EMBL" id="BTCM01000007">
    <property type="protein sequence ID" value="GMK59142.1"/>
    <property type="molecule type" value="Genomic_DNA"/>
</dbReference>
<feature type="compositionally biased region" description="Basic and acidic residues" evidence="1">
    <location>
        <begin position="722"/>
        <end position="731"/>
    </location>
</feature>
<dbReference type="Proteomes" id="UP001222932">
    <property type="component" value="Unassembled WGS sequence"/>
</dbReference>
<keyword evidence="3" id="KW-1185">Reference proteome</keyword>
<name>A0AAD3TZA4_9TREE</name>
<feature type="region of interest" description="Disordered" evidence="1">
    <location>
        <begin position="752"/>
        <end position="771"/>
    </location>
</feature>
<reference evidence="2" key="1">
    <citation type="journal article" date="2023" name="BMC Genomics">
        <title>Chromosome-level genome assemblies of Cutaneotrichosporon spp. (Trichosporonales, Basidiomycota) reveal imbalanced evolution between nucleotide sequences and chromosome synteny.</title>
        <authorList>
            <person name="Kobayashi Y."/>
            <person name="Kayamori A."/>
            <person name="Aoki K."/>
            <person name="Shiwa Y."/>
            <person name="Matsutani M."/>
            <person name="Fujita N."/>
            <person name="Sugita T."/>
            <person name="Iwasaki W."/>
            <person name="Tanaka N."/>
            <person name="Takashima M."/>
        </authorList>
    </citation>
    <scope>NUCLEOTIDE SEQUENCE</scope>
    <source>
        <strain evidence="2">HIS016</strain>
    </source>
</reference>
<organism evidence="2 3">
    <name type="scientific">Cutaneotrichosporon spelunceum</name>
    <dbReference type="NCBI Taxonomy" id="1672016"/>
    <lineage>
        <taxon>Eukaryota</taxon>
        <taxon>Fungi</taxon>
        <taxon>Dikarya</taxon>
        <taxon>Basidiomycota</taxon>
        <taxon>Agaricomycotina</taxon>
        <taxon>Tremellomycetes</taxon>
        <taxon>Trichosporonales</taxon>
        <taxon>Trichosporonaceae</taxon>
        <taxon>Cutaneotrichosporon</taxon>
    </lineage>
</organism>
<feature type="region of interest" description="Disordered" evidence="1">
    <location>
        <begin position="716"/>
        <end position="735"/>
    </location>
</feature>
<comment type="caution">
    <text evidence="2">The sequence shown here is derived from an EMBL/GenBank/DDBJ whole genome shotgun (WGS) entry which is preliminary data.</text>
</comment>
<evidence type="ECO:0000313" key="2">
    <source>
        <dbReference type="EMBL" id="GMK59142.1"/>
    </source>
</evidence>
<gene>
    <name evidence="2" type="ORF">CspeluHIS016_0701570</name>
</gene>
<proteinExistence type="predicted"/>
<evidence type="ECO:0000256" key="1">
    <source>
        <dbReference type="SAM" id="MobiDB-lite"/>
    </source>
</evidence>
<feature type="region of interest" description="Disordered" evidence="1">
    <location>
        <begin position="272"/>
        <end position="346"/>
    </location>
</feature>
<evidence type="ECO:0000313" key="3">
    <source>
        <dbReference type="Proteomes" id="UP001222932"/>
    </source>
</evidence>
<sequence>MTASLPPGDGSGIGPPPADTAAPPPSNSTPFTIACTCLNVVVEARALAELAQRAAKGPSAFTRGDAERLYLPPGAESIKFAELATFKRTTPFDQRTVEATQDAAELKADAPAPEAWRKCWVCGVYVYLARDRAPSDVAPSDVWVQVDMADGVLYGEALEKKQAETPLPFSGLVLDIPSSSTFGRQPTAVDPTGGIKDQMSVLPPVPDPFFLPPPFIPRHPVLRDMCKHAVDRLREKHDEIDRDIREYIAKRTSDMRAIQAQVRAEVEALWDRYSDGPGEGDETTRRRGSGSGRARERSASPAVLRQSFDGGDRRRSMTPTRSTSRSRERNRDRIPSMSAADLNRPSGVVPEQMVLFTGQHNAHTATAASSLLSASLSANAFHAPPQRVRKEAELGNIDEIVKAASTEPGLNKEVAMSFAFSAMDEHAAAMGQGRRERSKALERALKTAEEQQEDGEKGVDSWINMERADAVRRAKGDTAGLAVPTTVEETEAEVLKREREDDEEKKETVNVAPKERRSRVQFAEPSRDELRHDQNRRRRGGDAAADDDDDNGAVFDFDTDVPAAEPAVLPPEDASEHRIRNVVEENLSRTFAADAPSHRAAWRRLQSGERMSSVLRRHQTDKDEEEEGDEEQPPVESLARSMPVTIVMPQREAPVQFKTSLTDRGGVVVPHLLHAMRLGSGPTSSEENTPPAAAGQRMPRNSIAFVGSLRDAAIGGVRRGSRSGDREREAAKTYGADPGAVFEALAEVAVDSEDEDSDRFVPPHVLAARGR</sequence>
<reference evidence="2" key="2">
    <citation type="submission" date="2023-06" db="EMBL/GenBank/DDBJ databases">
        <authorList>
            <person name="Kobayashi Y."/>
            <person name="Kayamori A."/>
            <person name="Aoki K."/>
            <person name="Shiwa Y."/>
            <person name="Fujita N."/>
            <person name="Sugita T."/>
            <person name="Iwasaki W."/>
            <person name="Tanaka N."/>
            <person name="Takashima M."/>
        </authorList>
    </citation>
    <scope>NUCLEOTIDE SEQUENCE</scope>
    <source>
        <strain evidence="2">HIS016</strain>
    </source>
</reference>
<accession>A0AAD3TZA4</accession>
<feature type="region of interest" description="Disordered" evidence="1">
    <location>
        <begin position="677"/>
        <end position="696"/>
    </location>
</feature>
<feature type="region of interest" description="Disordered" evidence="1">
    <location>
        <begin position="595"/>
        <end position="638"/>
    </location>
</feature>
<feature type="region of interest" description="Disordered" evidence="1">
    <location>
        <begin position="1"/>
        <end position="26"/>
    </location>
</feature>
<feature type="compositionally biased region" description="Acidic residues" evidence="1">
    <location>
        <begin position="622"/>
        <end position="633"/>
    </location>
</feature>
<dbReference type="AlphaFoldDB" id="A0AAD3TZA4"/>